<comment type="caution">
    <text evidence="1">The sequence shown here is derived from an EMBL/GenBank/DDBJ whole genome shotgun (WGS) entry which is preliminary data.</text>
</comment>
<organism evidence="1 2">
    <name type="scientific">Flammeovirga pacifica</name>
    <dbReference type="NCBI Taxonomy" id="915059"/>
    <lineage>
        <taxon>Bacteria</taxon>
        <taxon>Pseudomonadati</taxon>
        <taxon>Bacteroidota</taxon>
        <taxon>Cytophagia</taxon>
        <taxon>Cytophagales</taxon>
        <taxon>Flammeovirgaceae</taxon>
        <taxon>Flammeovirga</taxon>
    </lineage>
</organism>
<gene>
    <name evidence="1" type="ORF">NH26_14635</name>
</gene>
<dbReference type="STRING" id="915059.NH26_14635"/>
<evidence type="ECO:0000313" key="2">
    <source>
        <dbReference type="Proteomes" id="UP000179797"/>
    </source>
</evidence>
<reference evidence="1 2" key="1">
    <citation type="journal article" date="2012" name="Int. J. Syst. Evol. Microbiol.">
        <title>Flammeovirga pacifica sp. nov., isolated from deep-sea sediment.</title>
        <authorList>
            <person name="Xu H."/>
            <person name="Fu Y."/>
            <person name="Yang N."/>
            <person name="Ding Z."/>
            <person name="Lai Q."/>
            <person name="Zeng R."/>
        </authorList>
    </citation>
    <scope>NUCLEOTIDE SEQUENCE [LARGE SCALE GENOMIC DNA]</scope>
    <source>
        <strain evidence="2">DSM 24597 / LMG 26175 / WPAGA1</strain>
    </source>
</reference>
<sequence>MRITKMIISLLLLLFTFNNVTGQVLGVDDYFVRAISFNAKTFFPCSRTDRVGGLPTTYLKKGTLSGQIIFSLKDLQGEYIRYKEDGINFSVCDPGTDVEGGGKCRCQYVELTQVTGPYDESFGFTISNPNNDTEGEIELIINKEGINFTIKLLWYRIIESKPIKVN</sequence>
<accession>A0A1S1Z2J0</accession>
<keyword evidence="2" id="KW-1185">Reference proteome</keyword>
<dbReference type="AlphaFoldDB" id="A0A1S1Z2J0"/>
<evidence type="ECO:0000313" key="1">
    <source>
        <dbReference type="EMBL" id="OHX67494.1"/>
    </source>
</evidence>
<protein>
    <submittedName>
        <fullName evidence="1">Uncharacterized protein</fullName>
    </submittedName>
</protein>
<dbReference type="EMBL" id="JRYR02000001">
    <property type="protein sequence ID" value="OHX67494.1"/>
    <property type="molecule type" value="Genomic_DNA"/>
</dbReference>
<dbReference type="Proteomes" id="UP000179797">
    <property type="component" value="Unassembled WGS sequence"/>
</dbReference>
<proteinExistence type="predicted"/>
<name>A0A1S1Z2J0_FLAPC</name>